<feature type="transmembrane region" description="Helical" evidence="9">
    <location>
        <begin position="107"/>
        <end position="127"/>
    </location>
</feature>
<evidence type="ECO:0000256" key="3">
    <source>
        <dbReference type="ARBA" id="ARBA00022448"/>
    </source>
</evidence>
<dbReference type="InterPro" id="IPR035906">
    <property type="entry name" value="MetI-like_sf"/>
</dbReference>
<dbReference type="CDD" id="cd06261">
    <property type="entry name" value="TM_PBP2"/>
    <property type="match status" value="1"/>
</dbReference>
<dbReference type="InterPro" id="IPR043429">
    <property type="entry name" value="ArtM/GltK/GlnP/TcyL/YhdX-like"/>
</dbReference>
<dbReference type="OrthoDB" id="6534575at2"/>
<gene>
    <name evidence="11" type="primary">gltJ</name>
    <name evidence="11" type="ORF">OU5_4746</name>
</gene>
<evidence type="ECO:0000256" key="5">
    <source>
        <dbReference type="ARBA" id="ARBA00022692"/>
    </source>
</evidence>
<dbReference type="AlphaFoldDB" id="A0A024EGZ4"/>
<evidence type="ECO:0000256" key="9">
    <source>
        <dbReference type="RuleBase" id="RU363032"/>
    </source>
</evidence>
<keyword evidence="5 9" id="KW-0812">Transmembrane</keyword>
<feature type="transmembrane region" description="Helical" evidence="9">
    <location>
        <begin position="208"/>
        <end position="229"/>
    </location>
</feature>
<evidence type="ECO:0000256" key="7">
    <source>
        <dbReference type="ARBA" id="ARBA00022989"/>
    </source>
</evidence>
<keyword evidence="6" id="KW-0029">Amino-acid transport</keyword>
<dbReference type="InterPro" id="IPR000515">
    <property type="entry name" value="MetI-like"/>
</dbReference>
<dbReference type="RefSeq" id="WP_010457703.1">
    <property type="nucleotide sequence ID" value="NZ_CP005960.1"/>
</dbReference>
<comment type="subcellular location">
    <subcellularLocation>
        <location evidence="1">Cell inner membrane</location>
        <topology evidence="1">Multi-pass membrane protein</topology>
    </subcellularLocation>
    <subcellularLocation>
        <location evidence="9">Cell membrane</location>
        <topology evidence="9">Multi-pass membrane protein</topology>
    </subcellularLocation>
</comment>
<dbReference type="PANTHER" id="PTHR30614:SF42">
    <property type="entry name" value="GLUTAMATE_ASPARTATE IMPORT PERMEASE PROTEIN GLTJ"/>
    <property type="match status" value="1"/>
</dbReference>
<accession>A0A024EGZ4</accession>
<evidence type="ECO:0000256" key="8">
    <source>
        <dbReference type="ARBA" id="ARBA00023136"/>
    </source>
</evidence>
<keyword evidence="8 9" id="KW-0472">Membrane</keyword>
<dbReference type="GO" id="GO:0043190">
    <property type="term" value="C:ATP-binding cassette (ABC) transporter complex"/>
    <property type="evidence" value="ECO:0007669"/>
    <property type="project" value="InterPro"/>
</dbReference>
<feature type="domain" description="ABC transmembrane type-1" evidence="10">
    <location>
        <begin position="29"/>
        <end position="230"/>
    </location>
</feature>
<reference evidence="11 12" key="1">
    <citation type="journal article" date="2012" name="J. Bacteriol.">
        <title>Genome sequence of cold-adapted Pseudomonas mandelii strain JR-1.</title>
        <authorList>
            <person name="Jang S.H."/>
            <person name="Kim J."/>
            <person name="Kim J."/>
            <person name="Hong S."/>
            <person name="Lee C."/>
        </authorList>
    </citation>
    <scope>NUCLEOTIDE SEQUENCE [LARGE SCALE GENOMIC DNA]</scope>
    <source>
        <strain evidence="11 12">JR-1</strain>
    </source>
</reference>
<evidence type="ECO:0000256" key="6">
    <source>
        <dbReference type="ARBA" id="ARBA00022970"/>
    </source>
</evidence>
<evidence type="ECO:0000313" key="12">
    <source>
        <dbReference type="Proteomes" id="UP000026913"/>
    </source>
</evidence>
<evidence type="ECO:0000259" key="10">
    <source>
        <dbReference type="PROSITE" id="PS50928"/>
    </source>
</evidence>
<protein>
    <submittedName>
        <fullName evidence="11">Glutamate/aspartate ABC transport system, permease</fullName>
    </submittedName>
</protein>
<dbReference type="PROSITE" id="PS50928">
    <property type="entry name" value="ABC_TM1"/>
    <property type="match status" value="1"/>
</dbReference>
<dbReference type="KEGG" id="pman:OU5_4746"/>
<keyword evidence="4" id="KW-1003">Cell membrane</keyword>
<dbReference type="Proteomes" id="UP000026913">
    <property type="component" value="Chromosome"/>
</dbReference>
<dbReference type="InterPro" id="IPR010065">
    <property type="entry name" value="AA_ABC_transptr_permease_3TM"/>
</dbReference>
<sequence>MNYNWDWSVFFKSTGVGSEIYLDWYLSGLGWTIAIAVAAWIIALLLGSILGVMRTVPNRIVSGIATCYVELFRNVPLLVQLFIWYFLVPDLLPQNLQDWYKQDLNPTTSAFLSVVVCLGLFTAARVCEQVRTGIQALPRGQEAAARAMGFKLPQIYWNVLLPQAYRIIIPPLTSEFLNVFKNSSVASLIGLMELLAQTKQTAEFSANLFEAFTLATLIYFTLNMSLMLLMRGVEKKVAVPGLISVGGK</sequence>
<comment type="similarity">
    <text evidence="2">Belongs to the binding-protein-dependent transport system permease family. HisMQ subfamily.</text>
</comment>
<dbReference type="GeneID" id="46430499"/>
<keyword evidence="3 9" id="KW-0813">Transport</keyword>
<dbReference type="GO" id="GO:0006865">
    <property type="term" value="P:amino acid transport"/>
    <property type="evidence" value="ECO:0007669"/>
    <property type="project" value="UniProtKB-KW"/>
</dbReference>
<dbReference type="GO" id="GO:0022857">
    <property type="term" value="F:transmembrane transporter activity"/>
    <property type="evidence" value="ECO:0007669"/>
    <property type="project" value="InterPro"/>
</dbReference>
<dbReference type="HOGENOM" id="CLU_019602_1_3_6"/>
<dbReference type="PANTHER" id="PTHR30614">
    <property type="entry name" value="MEMBRANE COMPONENT OF AMINO ACID ABC TRANSPORTER"/>
    <property type="match status" value="1"/>
</dbReference>
<dbReference type="Gene3D" id="1.10.3720.10">
    <property type="entry name" value="MetI-like"/>
    <property type="match status" value="1"/>
</dbReference>
<feature type="transmembrane region" description="Helical" evidence="9">
    <location>
        <begin position="29"/>
        <end position="53"/>
    </location>
</feature>
<feature type="transmembrane region" description="Helical" evidence="9">
    <location>
        <begin position="65"/>
        <end position="87"/>
    </location>
</feature>
<organism evidence="11 12">
    <name type="scientific">Pseudomonas mandelii JR-1</name>
    <dbReference type="NCBI Taxonomy" id="1147786"/>
    <lineage>
        <taxon>Bacteria</taxon>
        <taxon>Pseudomonadati</taxon>
        <taxon>Pseudomonadota</taxon>
        <taxon>Gammaproteobacteria</taxon>
        <taxon>Pseudomonadales</taxon>
        <taxon>Pseudomonadaceae</taxon>
        <taxon>Pseudomonas</taxon>
    </lineage>
</organism>
<dbReference type="Pfam" id="PF00528">
    <property type="entry name" value="BPD_transp_1"/>
    <property type="match status" value="1"/>
</dbReference>
<evidence type="ECO:0000256" key="4">
    <source>
        <dbReference type="ARBA" id="ARBA00022475"/>
    </source>
</evidence>
<dbReference type="NCBIfam" id="TIGR01726">
    <property type="entry name" value="HEQRo_perm_3TM"/>
    <property type="match status" value="1"/>
</dbReference>
<evidence type="ECO:0000256" key="2">
    <source>
        <dbReference type="ARBA" id="ARBA00010072"/>
    </source>
</evidence>
<keyword evidence="7 9" id="KW-1133">Transmembrane helix</keyword>
<proteinExistence type="inferred from homology"/>
<dbReference type="SUPFAM" id="SSF161098">
    <property type="entry name" value="MetI-like"/>
    <property type="match status" value="1"/>
</dbReference>
<evidence type="ECO:0000256" key="1">
    <source>
        <dbReference type="ARBA" id="ARBA00004429"/>
    </source>
</evidence>
<evidence type="ECO:0000313" key="11">
    <source>
        <dbReference type="EMBL" id="AHZ71825.1"/>
    </source>
</evidence>
<name>A0A024EGZ4_9PSED</name>
<dbReference type="EMBL" id="CP005960">
    <property type="protein sequence ID" value="AHZ71825.1"/>
    <property type="molecule type" value="Genomic_DNA"/>
</dbReference>